<evidence type="ECO:0000313" key="9">
    <source>
        <dbReference type="Proteomes" id="UP000534783"/>
    </source>
</evidence>
<sequence>MAGIETAAPPDGTRSRPPIAQVLTIAGSDSGGGAGIQADIKAIQANGVFALSVLTSITAQNTKTVVTAFDLPLRVIEAQIRAVFDDFTISAVKTGMLSSKGIVKRVAQLVKEMQVQNLIVDPVMVSKSGYPLLKPEAIAMMKSELFPLAALVTPNIHEAELLTGNKIRTAAEAEEAARKIHLLGCRAVLVKGGHLLEERGCDLLFDGNEITCFRSDFIESQNTHGTGCTYSAAIAAQIASGKTLKQAVQEAKTYVTEAIRHGLSIGHGHGPTDHFYFLPSRKR</sequence>
<dbReference type="GO" id="GO:0009228">
    <property type="term" value="P:thiamine biosynthetic process"/>
    <property type="evidence" value="ECO:0007669"/>
    <property type="project" value="InterPro"/>
</dbReference>
<dbReference type="GO" id="GO:0005829">
    <property type="term" value="C:cytosol"/>
    <property type="evidence" value="ECO:0007669"/>
    <property type="project" value="TreeGrafter"/>
</dbReference>
<comment type="pathway">
    <text evidence="1">Cofactor biosynthesis; thiamine diphosphate biosynthesis.</text>
</comment>
<dbReference type="GO" id="GO:0008902">
    <property type="term" value="F:hydroxymethylpyrimidine kinase activity"/>
    <property type="evidence" value="ECO:0007669"/>
    <property type="project" value="UniProtKB-EC"/>
</dbReference>
<dbReference type="PANTHER" id="PTHR20858:SF17">
    <property type="entry name" value="HYDROXYMETHYLPYRIMIDINE_PHOSPHOMETHYLPYRIMIDINE KINASE THI20-RELATED"/>
    <property type="match status" value="1"/>
</dbReference>
<dbReference type="InterPro" id="IPR029056">
    <property type="entry name" value="Ribokinase-like"/>
</dbReference>
<dbReference type="SUPFAM" id="SSF53613">
    <property type="entry name" value="Ribokinase-like"/>
    <property type="match status" value="1"/>
</dbReference>
<dbReference type="Proteomes" id="UP000534783">
    <property type="component" value="Unassembled WGS sequence"/>
</dbReference>
<evidence type="ECO:0000313" key="8">
    <source>
        <dbReference type="EMBL" id="NKE71198.1"/>
    </source>
</evidence>
<keyword evidence="4" id="KW-0547">Nucleotide-binding</keyword>
<gene>
    <name evidence="8" type="primary">thiD</name>
    <name evidence="8" type="ORF">MNODULE_10665</name>
</gene>
<keyword evidence="3 8" id="KW-0808">Transferase</keyword>
<name>A0A7X6IB34_9BACT</name>
<reference evidence="8 9" key="1">
    <citation type="journal article" date="2020" name="Nature">
        <title>Bacterial chemolithoautotrophy via manganese oxidation.</title>
        <authorList>
            <person name="Yu H."/>
            <person name="Leadbetter J.R."/>
        </authorList>
    </citation>
    <scope>NUCLEOTIDE SEQUENCE [LARGE SCALE GENOMIC DNA]</scope>
    <source>
        <strain evidence="8 9">Mn-1</strain>
    </source>
</reference>
<comment type="caution">
    <text evidence="8">The sequence shown here is derived from an EMBL/GenBank/DDBJ whole genome shotgun (WGS) entry which is preliminary data.</text>
</comment>
<dbReference type="InterPro" id="IPR013749">
    <property type="entry name" value="PM/HMP-P_kinase-1"/>
</dbReference>
<feature type="domain" description="Pyridoxamine kinase/Phosphomethylpyrimidine kinase" evidence="7">
    <location>
        <begin position="29"/>
        <end position="273"/>
    </location>
</feature>
<dbReference type="EMBL" id="VTOW01000002">
    <property type="protein sequence ID" value="NKE71198.1"/>
    <property type="molecule type" value="Genomic_DNA"/>
</dbReference>
<evidence type="ECO:0000256" key="6">
    <source>
        <dbReference type="ARBA" id="ARBA00022840"/>
    </source>
</evidence>
<keyword evidence="6" id="KW-0067">ATP-binding</keyword>
<keyword evidence="9" id="KW-1185">Reference proteome</keyword>
<organism evidence="8 9">
    <name type="scientific">Candidatus Manganitrophus noduliformans</name>
    <dbReference type="NCBI Taxonomy" id="2606439"/>
    <lineage>
        <taxon>Bacteria</taxon>
        <taxon>Pseudomonadati</taxon>
        <taxon>Nitrospirota</taxon>
        <taxon>Nitrospiria</taxon>
        <taxon>Candidatus Troglogloeales</taxon>
        <taxon>Candidatus Manganitrophaceae</taxon>
        <taxon>Candidatus Manganitrophus</taxon>
    </lineage>
</organism>
<evidence type="ECO:0000256" key="1">
    <source>
        <dbReference type="ARBA" id="ARBA00004948"/>
    </source>
</evidence>
<dbReference type="NCBIfam" id="TIGR00097">
    <property type="entry name" value="HMP-P_kinase"/>
    <property type="match status" value="1"/>
</dbReference>
<dbReference type="InterPro" id="IPR004399">
    <property type="entry name" value="HMP/HMP-P_kinase_dom"/>
</dbReference>
<dbReference type="GO" id="GO:0008972">
    <property type="term" value="F:phosphomethylpyrimidine kinase activity"/>
    <property type="evidence" value="ECO:0007669"/>
    <property type="project" value="InterPro"/>
</dbReference>
<dbReference type="EC" id="2.7.1.49" evidence="2"/>
<evidence type="ECO:0000256" key="5">
    <source>
        <dbReference type="ARBA" id="ARBA00022777"/>
    </source>
</evidence>
<dbReference type="AlphaFoldDB" id="A0A7X6IB34"/>
<keyword evidence="5 8" id="KW-0418">Kinase</keyword>
<dbReference type="CDD" id="cd01169">
    <property type="entry name" value="HMPP_kinase"/>
    <property type="match status" value="1"/>
</dbReference>
<evidence type="ECO:0000259" key="7">
    <source>
        <dbReference type="Pfam" id="PF08543"/>
    </source>
</evidence>
<dbReference type="GO" id="GO:0005524">
    <property type="term" value="F:ATP binding"/>
    <property type="evidence" value="ECO:0007669"/>
    <property type="project" value="UniProtKB-KW"/>
</dbReference>
<protein>
    <recommendedName>
        <fullName evidence="2">hydroxymethylpyrimidine kinase</fullName>
        <ecNumber evidence="2">2.7.1.49</ecNumber>
    </recommendedName>
</protein>
<evidence type="ECO:0000256" key="3">
    <source>
        <dbReference type="ARBA" id="ARBA00022679"/>
    </source>
</evidence>
<proteinExistence type="predicted"/>
<evidence type="ECO:0000256" key="2">
    <source>
        <dbReference type="ARBA" id="ARBA00012135"/>
    </source>
</evidence>
<accession>A0A7X6IB34</accession>
<dbReference type="RefSeq" id="WP_181071030.1">
    <property type="nucleotide sequence ID" value="NZ_VTOW01000002.1"/>
</dbReference>
<evidence type="ECO:0000256" key="4">
    <source>
        <dbReference type="ARBA" id="ARBA00022741"/>
    </source>
</evidence>
<dbReference type="Gene3D" id="3.40.1190.20">
    <property type="match status" value="1"/>
</dbReference>
<dbReference type="Pfam" id="PF08543">
    <property type="entry name" value="Phos_pyr_kin"/>
    <property type="match status" value="1"/>
</dbReference>
<dbReference type="FunFam" id="3.40.1190.20:FF:000003">
    <property type="entry name" value="Phosphomethylpyrimidine kinase ThiD"/>
    <property type="match status" value="1"/>
</dbReference>
<dbReference type="PANTHER" id="PTHR20858">
    <property type="entry name" value="PHOSPHOMETHYLPYRIMIDINE KINASE"/>
    <property type="match status" value="1"/>
</dbReference>